<evidence type="ECO:0000313" key="1">
    <source>
        <dbReference type="EMBL" id="KAK2837394.1"/>
    </source>
</evidence>
<organism evidence="1 2">
    <name type="scientific">Channa striata</name>
    <name type="common">Snakehead murrel</name>
    <name type="synonym">Ophicephalus striatus</name>
    <dbReference type="NCBI Taxonomy" id="64152"/>
    <lineage>
        <taxon>Eukaryota</taxon>
        <taxon>Metazoa</taxon>
        <taxon>Chordata</taxon>
        <taxon>Craniata</taxon>
        <taxon>Vertebrata</taxon>
        <taxon>Euteleostomi</taxon>
        <taxon>Actinopterygii</taxon>
        <taxon>Neopterygii</taxon>
        <taxon>Teleostei</taxon>
        <taxon>Neoteleostei</taxon>
        <taxon>Acanthomorphata</taxon>
        <taxon>Anabantaria</taxon>
        <taxon>Anabantiformes</taxon>
        <taxon>Channoidei</taxon>
        <taxon>Channidae</taxon>
        <taxon>Channa</taxon>
    </lineage>
</organism>
<accession>A0AA88MG16</accession>
<proteinExistence type="predicted"/>
<keyword evidence="2" id="KW-1185">Reference proteome</keyword>
<dbReference type="Proteomes" id="UP001187415">
    <property type="component" value="Unassembled WGS sequence"/>
</dbReference>
<evidence type="ECO:0000313" key="2">
    <source>
        <dbReference type="Proteomes" id="UP001187415"/>
    </source>
</evidence>
<sequence>MERTVLLRCVIRSCNRDHLIKPTELIRLELRRAGRWASACAAGCNFLGKQKTARVPTKDNLKHCEH</sequence>
<dbReference type="EMBL" id="JAUPFM010000011">
    <property type="protein sequence ID" value="KAK2837394.1"/>
    <property type="molecule type" value="Genomic_DNA"/>
</dbReference>
<gene>
    <name evidence="1" type="ORF">Q5P01_014606</name>
</gene>
<reference evidence="1" key="1">
    <citation type="submission" date="2023-07" db="EMBL/GenBank/DDBJ databases">
        <title>Chromosome-level Genome Assembly of Striped Snakehead (Channa striata).</title>
        <authorList>
            <person name="Liu H."/>
        </authorList>
    </citation>
    <scope>NUCLEOTIDE SEQUENCE</scope>
    <source>
        <strain evidence="1">Gz</strain>
        <tissue evidence="1">Muscle</tissue>
    </source>
</reference>
<name>A0AA88MG16_CHASR</name>
<dbReference type="AlphaFoldDB" id="A0AA88MG16"/>
<comment type="caution">
    <text evidence="1">The sequence shown here is derived from an EMBL/GenBank/DDBJ whole genome shotgun (WGS) entry which is preliminary data.</text>
</comment>
<protein>
    <submittedName>
        <fullName evidence="1">Uncharacterized protein</fullName>
    </submittedName>
</protein>